<dbReference type="KEGG" id="nbe:Back2_14450"/>
<dbReference type="EMBL" id="AP019307">
    <property type="protein sequence ID" value="BBH17158.1"/>
    <property type="molecule type" value="Genomic_DNA"/>
</dbReference>
<evidence type="ECO:0000256" key="1">
    <source>
        <dbReference type="SAM" id="Phobius"/>
    </source>
</evidence>
<organism evidence="2 3">
    <name type="scientific">Nocardioides baekrokdamisoli</name>
    <dbReference type="NCBI Taxonomy" id="1804624"/>
    <lineage>
        <taxon>Bacteria</taxon>
        <taxon>Bacillati</taxon>
        <taxon>Actinomycetota</taxon>
        <taxon>Actinomycetes</taxon>
        <taxon>Propionibacteriales</taxon>
        <taxon>Nocardioidaceae</taxon>
        <taxon>Nocardioides</taxon>
    </lineage>
</organism>
<dbReference type="AlphaFoldDB" id="A0A3G9J0J6"/>
<gene>
    <name evidence="2" type="ORF">Back2_14450</name>
</gene>
<reference evidence="2 3" key="1">
    <citation type="submission" date="2018-11" db="EMBL/GenBank/DDBJ databases">
        <title>Complete genome sequence of Nocardioides baekrokdamisoli strain KCTC 39748.</title>
        <authorList>
            <person name="Kang S.W."/>
            <person name="Lee K.C."/>
            <person name="Kim K.K."/>
            <person name="Kim J.S."/>
            <person name="Kim D.S."/>
            <person name="Ko S.H."/>
            <person name="Yang S.H."/>
            <person name="Shin Y.K."/>
            <person name="Lee J.S."/>
        </authorList>
    </citation>
    <scope>NUCLEOTIDE SEQUENCE [LARGE SCALE GENOMIC DNA]</scope>
    <source>
        <strain evidence="2 3">KCTC 39748</strain>
    </source>
</reference>
<dbReference type="Proteomes" id="UP000271573">
    <property type="component" value="Chromosome"/>
</dbReference>
<evidence type="ECO:0000313" key="3">
    <source>
        <dbReference type="Proteomes" id="UP000271573"/>
    </source>
</evidence>
<accession>A0A3G9J0J6</accession>
<keyword evidence="1" id="KW-0812">Transmembrane</keyword>
<feature type="transmembrane region" description="Helical" evidence="1">
    <location>
        <begin position="12"/>
        <end position="31"/>
    </location>
</feature>
<keyword evidence="3" id="KW-1185">Reference proteome</keyword>
<protein>
    <submittedName>
        <fullName evidence="2">Uncharacterized protein</fullName>
    </submittedName>
</protein>
<keyword evidence="1" id="KW-1133">Transmembrane helix</keyword>
<name>A0A3G9J0J6_9ACTN</name>
<proteinExistence type="predicted"/>
<evidence type="ECO:0000313" key="2">
    <source>
        <dbReference type="EMBL" id="BBH17158.1"/>
    </source>
</evidence>
<keyword evidence="1" id="KW-0472">Membrane</keyword>
<sequence>MYRGGRSPYMQRSVIAVAAIALVGALAWWLIPLHEPSRWRTAIAEAPAGADRYSWTDWAAVRSALHHPTADAIENAAYGADLLETTALRNSSTDLTQLGFTLNSIDSELFVQSKAGDADILRLNTPVDPSTWKGWTKTGGYWTAPNTIVNQVLAYAQVVDGGRILITSNLPTYLTQAVAALGQSNAVPDTVSGSPLSAFTYSGSYACSALAMAHAGADDQASGQDLVARAGMLNPILSYTLARNSATDVSVSMGFDSGDQARTNAITRQNLAVGQAPGIGGSFTDIFKLNRASWSGKVATLDLTPVAGKPLMGMLATNAVLFATC</sequence>